<protein>
    <submittedName>
        <fullName evidence="1">Uncharacterized protein</fullName>
    </submittedName>
</protein>
<dbReference type="Proteomes" id="UP001499993">
    <property type="component" value="Unassembled WGS sequence"/>
</dbReference>
<proteinExistence type="predicted"/>
<evidence type="ECO:0000313" key="1">
    <source>
        <dbReference type="EMBL" id="GAA4952614.1"/>
    </source>
</evidence>
<accession>A0ABP9GSX1</accession>
<name>A0ABP9GSX1_9ACTN</name>
<gene>
    <name evidence="1" type="ORF">GCM10023224_41710</name>
</gene>
<dbReference type="EMBL" id="BAABIK010000028">
    <property type="protein sequence ID" value="GAA4952614.1"/>
    <property type="molecule type" value="Genomic_DNA"/>
</dbReference>
<organism evidence="1 2">
    <name type="scientific">Streptomonospora halophila</name>
    <dbReference type="NCBI Taxonomy" id="427369"/>
    <lineage>
        <taxon>Bacteria</taxon>
        <taxon>Bacillati</taxon>
        <taxon>Actinomycetota</taxon>
        <taxon>Actinomycetes</taxon>
        <taxon>Streptosporangiales</taxon>
        <taxon>Nocardiopsidaceae</taxon>
        <taxon>Streptomonospora</taxon>
    </lineage>
</organism>
<comment type="caution">
    <text evidence="1">The sequence shown here is derived from an EMBL/GenBank/DDBJ whole genome shotgun (WGS) entry which is preliminary data.</text>
</comment>
<evidence type="ECO:0000313" key="2">
    <source>
        <dbReference type="Proteomes" id="UP001499993"/>
    </source>
</evidence>
<sequence length="95" mass="9915">MIMSIAIGSFAVSGEFVAMSWDTVRNGAACGRPRPVGVQGVSSANARLTRPGTERGHGYARLARTADLSRLESEFAAATQRPKGVVGECPRGIPA</sequence>
<reference evidence="2" key="1">
    <citation type="journal article" date="2019" name="Int. J. Syst. Evol. Microbiol.">
        <title>The Global Catalogue of Microorganisms (GCM) 10K type strain sequencing project: providing services to taxonomists for standard genome sequencing and annotation.</title>
        <authorList>
            <consortium name="The Broad Institute Genomics Platform"/>
            <consortium name="The Broad Institute Genome Sequencing Center for Infectious Disease"/>
            <person name="Wu L."/>
            <person name="Ma J."/>
        </authorList>
    </citation>
    <scope>NUCLEOTIDE SEQUENCE [LARGE SCALE GENOMIC DNA]</scope>
    <source>
        <strain evidence="2">JCM 18123</strain>
    </source>
</reference>
<keyword evidence="2" id="KW-1185">Reference proteome</keyword>